<proteinExistence type="inferred from homology"/>
<dbReference type="Proteomes" id="UP000019753">
    <property type="component" value="Unassembled WGS sequence"/>
</dbReference>
<dbReference type="PROSITE" id="PS51257">
    <property type="entry name" value="PROKAR_LIPOPROTEIN"/>
    <property type="match status" value="1"/>
</dbReference>
<comment type="subcellular location">
    <subcellularLocation>
        <location evidence="1">Cell envelope</location>
    </subcellularLocation>
</comment>
<dbReference type="InterPro" id="IPR006059">
    <property type="entry name" value="SBP"/>
</dbReference>
<accession>A0A021VVE4</accession>
<feature type="signal peptide" evidence="6">
    <location>
        <begin position="1"/>
        <end position="22"/>
    </location>
</feature>
<dbReference type="EMBL" id="AXCW01000004">
    <property type="protein sequence ID" value="EYR65131.1"/>
    <property type="molecule type" value="Genomic_DNA"/>
</dbReference>
<evidence type="ECO:0000256" key="4">
    <source>
        <dbReference type="ARBA" id="ARBA00022729"/>
    </source>
</evidence>
<keyword evidence="3" id="KW-0813">Transport</keyword>
<evidence type="ECO:0000256" key="2">
    <source>
        <dbReference type="ARBA" id="ARBA00008520"/>
    </source>
</evidence>
<dbReference type="PANTHER" id="PTHR43649">
    <property type="entry name" value="ARABINOSE-BINDING PROTEIN-RELATED"/>
    <property type="match status" value="1"/>
</dbReference>
<feature type="region of interest" description="Disordered" evidence="5">
    <location>
        <begin position="26"/>
        <end position="49"/>
    </location>
</feature>
<keyword evidence="4 6" id="KW-0732">Signal</keyword>
<dbReference type="Gene3D" id="3.40.190.10">
    <property type="entry name" value="Periplasmic binding protein-like II"/>
    <property type="match status" value="1"/>
</dbReference>
<evidence type="ECO:0000256" key="6">
    <source>
        <dbReference type="SAM" id="SignalP"/>
    </source>
</evidence>
<dbReference type="Pfam" id="PF13416">
    <property type="entry name" value="SBP_bac_8"/>
    <property type="match status" value="1"/>
</dbReference>
<dbReference type="OrthoDB" id="2531053at2"/>
<comment type="similarity">
    <text evidence="2">Belongs to the bacterial solute-binding protein 1 family.</text>
</comment>
<reference evidence="7 8" key="1">
    <citation type="submission" date="2014-01" db="EMBL/GenBank/DDBJ databases">
        <title>Actinotalea ferrariae CF5-4.</title>
        <authorList>
            <person name="Chen F."/>
            <person name="Li Y."/>
            <person name="Wang G."/>
        </authorList>
    </citation>
    <scope>NUCLEOTIDE SEQUENCE [LARGE SCALE GENOMIC DNA]</scope>
    <source>
        <strain evidence="7 8">CF5-4</strain>
    </source>
</reference>
<feature type="chain" id="PRO_5039396313" evidence="6">
    <location>
        <begin position="23"/>
        <end position="424"/>
    </location>
</feature>
<keyword evidence="8" id="KW-1185">Reference proteome</keyword>
<evidence type="ECO:0000256" key="1">
    <source>
        <dbReference type="ARBA" id="ARBA00004196"/>
    </source>
</evidence>
<dbReference type="GO" id="GO:0030313">
    <property type="term" value="C:cell envelope"/>
    <property type="evidence" value="ECO:0007669"/>
    <property type="project" value="UniProtKB-SubCell"/>
</dbReference>
<gene>
    <name evidence="7" type="ORF">N866_13225</name>
</gene>
<name>A0A021VVE4_9CELL</name>
<evidence type="ECO:0000256" key="5">
    <source>
        <dbReference type="SAM" id="MobiDB-lite"/>
    </source>
</evidence>
<evidence type="ECO:0000313" key="7">
    <source>
        <dbReference type="EMBL" id="EYR65131.1"/>
    </source>
</evidence>
<dbReference type="SUPFAM" id="SSF53850">
    <property type="entry name" value="Periplasmic binding protein-like II"/>
    <property type="match status" value="1"/>
</dbReference>
<evidence type="ECO:0000313" key="8">
    <source>
        <dbReference type="Proteomes" id="UP000019753"/>
    </source>
</evidence>
<dbReference type="InterPro" id="IPR050490">
    <property type="entry name" value="Bact_solute-bd_prot1"/>
</dbReference>
<organism evidence="7 8">
    <name type="scientific">Actinotalea ferrariae CF5-4</name>
    <dbReference type="NCBI Taxonomy" id="948458"/>
    <lineage>
        <taxon>Bacteria</taxon>
        <taxon>Bacillati</taxon>
        <taxon>Actinomycetota</taxon>
        <taxon>Actinomycetes</taxon>
        <taxon>Micrococcales</taxon>
        <taxon>Cellulomonadaceae</taxon>
        <taxon>Actinotalea</taxon>
    </lineage>
</organism>
<sequence>MRPTRTAALTAFVAGGALLLSACGGGSGFEEEPAEGGGETSEDGGASAEGGELTVLIGSSGDAETDAVNEAVAAWSEESGTEATVRVAADLNQEIAQGLAAGSPPDVFYASTDQLAGWVESGSLWAYGDQLSNADDFYPALRENFTVDGEFYCAPKDFSTLALVINTDAWEAAGLTEDDVPTTWEELATVAQTLTTEEQVGLSFGPEYQRLGVFMQQAGGGLLSEDGEVVADSPENVEALEFVQQMLNDGSLAYPSSIDTGWGGEAFGSGRAAMTIEGNWIIGALRNDFPDTSYLVAELPAGPAQQGTLQFTNCWGIAADSPNQESALDLVEFLTSTDQQLAFAEAFGVMPSVESAAEGFRELFPEQTAFVDSAEFAVGMPTQNGASNVISDMNGQIEGLASADIPSLLASVQTNMQAVVDSAG</sequence>
<protein>
    <submittedName>
        <fullName evidence="7">Sugar ABC transporter substrate-binding protein</fullName>
    </submittedName>
</protein>
<comment type="caution">
    <text evidence="7">The sequence shown here is derived from an EMBL/GenBank/DDBJ whole genome shotgun (WGS) entry which is preliminary data.</text>
</comment>
<dbReference type="AlphaFoldDB" id="A0A021VVE4"/>
<evidence type="ECO:0000256" key="3">
    <source>
        <dbReference type="ARBA" id="ARBA00022448"/>
    </source>
</evidence>
<dbReference type="RefSeq" id="WP_034221448.1">
    <property type="nucleotide sequence ID" value="NZ_AXCW01000004.1"/>
</dbReference>
<dbReference type="PANTHER" id="PTHR43649:SF31">
    <property type="entry name" value="SN-GLYCEROL-3-PHOSPHATE-BINDING PERIPLASMIC PROTEIN UGPB"/>
    <property type="match status" value="1"/>
</dbReference>